<organism evidence="1 2">
    <name type="scientific">Parelaphostrongylus tenuis</name>
    <name type="common">Meningeal worm</name>
    <dbReference type="NCBI Taxonomy" id="148309"/>
    <lineage>
        <taxon>Eukaryota</taxon>
        <taxon>Metazoa</taxon>
        <taxon>Ecdysozoa</taxon>
        <taxon>Nematoda</taxon>
        <taxon>Chromadorea</taxon>
        <taxon>Rhabditida</taxon>
        <taxon>Rhabditina</taxon>
        <taxon>Rhabditomorpha</taxon>
        <taxon>Strongyloidea</taxon>
        <taxon>Metastrongylidae</taxon>
        <taxon>Parelaphostrongylus</taxon>
    </lineage>
</organism>
<sequence length="79" mass="8989">MLGVLDHLRTDFTSRSLTIDYHLPVAEALLSKKLPKYQSFVARIDNLLGIQDDELCERGVEFSPEKDQKCVQADGAYFE</sequence>
<dbReference type="AlphaFoldDB" id="A0AAD5M3Z2"/>
<accession>A0AAD5M3Z2</accession>
<evidence type="ECO:0000313" key="1">
    <source>
        <dbReference type="EMBL" id="KAJ1349473.1"/>
    </source>
</evidence>
<gene>
    <name evidence="1" type="ORF">KIN20_005046</name>
</gene>
<proteinExistence type="predicted"/>
<evidence type="ECO:0000313" key="2">
    <source>
        <dbReference type="Proteomes" id="UP001196413"/>
    </source>
</evidence>
<protein>
    <submittedName>
        <fullName evidence="1">Uncharacterized protein</fullName>
    </submittedName>
</protein>
<comment type="caution">
    <text evidence="1">The sequence shown here is derived from an EMBL/GenBank/DDBJ whole genome shotgun (WGS) entry which is preliminary data.</text>
</comment>
<name>A0AAD5M3Z2_PARTN</name>
<dbReference type="EMBL" id="JAHQIW010000671">
    <property type="protein sequence ID" value="KAJ1349473.1"/>
    <property type="molecule type" value="Genomic_DNA"/>
</dbReference>
<reference evidence="1" key="1">
    <citation type="submission" date="2021-06" db="EMBL/GenBank/DDBJ databases">
        <title>Parelaphostrongylus tenuis whole genome reference sequence.</title>
        <authorList>
            <person name="Garwood T.J."/>
            <person name="Larsen P.A."/>
            <person name="Fountain-Jones N.M."/>
            <person name="Garbe J.R."/>
            <person name="Macchietto M.G."/>
            <person name="Kania S.A."/>
            <person name="Gerhold R.W."/>
            <person name="Richards J.E."/>
            <person name="Wolf T.M."/>
        </authorList>
    </citation>
    <scope>NUCLEOTIDE SEQUENCE</scope>
    <source>
        <strain evidence="1">MNPRO001-30</strain>
        <tissue evidence="1">Meninges</tissue>
    </source>
</reference>
<dbReference type="Proteomes" id="UP001196413">
    <property type="component" value="Unassembled WGS sequence"/>
</dbReference>
<keyword evidence="2" id="KW-1185">Reference proteome</keyword>